<evidence type="ECO:0000256" key="6">
    <source>
        <dbReference type="SAM" id="Phobius"/>
    </source>
</evidence>
<keyword evidence="2" id="KW-0813">Transport</keyword>
<comment type="subcellular location">
    <subcellularLocation>
        <location evidence="1">Membrane</location>
        <topology evidence="1">Multi-pass membrane protein</topology>
    </subcellularLocation>
</comment>
<feature type="transmembrane region" description="Helical" evidence="6">
    <location>
        <begin position="113"/>
        <end position="135"/>
    </location>
</feature>
<reference evidence="9" key="1">
    <citation type="submission" date="2016-01" db="EMBL/GenBank/DDBJ databases">
        <title>Draft genome of Chromobacterium sp. F49.</title>
        <authorList>
            <person name="Hong K.W."/>
        </authorList>
    </citation>
    <scope>NUCLEOTIDE SEQUENCE [LARGE SCALE GENOMIC DNA]</scope>
    <source>
        <strain evidence="9">P7IIIA</strain>
    </source>
</reference>
<feature type="domain" description="ABC transmembrane type-1" evidence="7">
    <location>
        <begin position="97"/>
        <end position="301"/>
    </location>
</feature>
<protein>
    <recommendedName>
        <fullName evidence="7">ABC transmembrane type-1 domain-containing protein</fullName>
    </recommendedName>
</protein>
<dbReference type="EMBL" id="LRFC01000040">
    <property type="protein sequence ID" value="KZE63299.1"/>
    <property type="molecule type" value="Genomic_DNA"/>
</dbReference>
<dbReference type="PANTHER" id="PTHR43839">
    <property type="entry name" value="OPPC IN A BINDING PROTEIN-DEPENDENT TRANSPORT SYSTEM"/>
    <property type="match status" value="1"/>
</dbReference>
<evidence type="ECO:0000256" key="2">
    <source>
        <dbReference type="ARBA" id="ARBA00022448"/>
    </source>
</evidence>
<evidence type="ECO:0000256" key="3">
    <source>
        <dbReference type="ARBA" id="ARBA00022692"/>
    </source>
</evidence>
<keyword evidence="4 6" id="KW-1133">Transmembrane helix</keyword>
<comment type="caution">
    <text evidence="8">The sequence shown here is derived from an EMBL/GenBank/DDBJ whole genome shotgun (WGS) entry which is preliminary data.</text>
</comment>
<feature type="transmembrane region" description="Helical" evidence="6">
    <location>
        <begin position="219"/>
        <end position="238"/>
    </location>
</feature>
<dbReference type="GO" id="GO:0055085">
    <property type="term" value="P:transmembrane transport"/>
    <property type="evidence" value="ECO:0007669"/>
    <property type="project" value="InterPro"/>
</dbReference>
<sequence>MLRKINAFYVGIVMLTSILFISIVIPNLMPEPAIEQFRYHFDQKSLEIPPFSPSSDNWFGTDRNGKDLFYAIMDGAKYTIFFALVITFGRMLLSFIGGLVFKRLFLNNWVSGLLQGFQFVPQSLIVLLVLSPLYFYELRTDSFLSYTETLVIQLVVLIAAGIFPLAKIIAETADSLSQNDYVTCAKHMGSSSLQITIRHVLPHLWPRLFVLSGRQFSQVLTLMLHLAIYHLFIGGVKITSGQVHDQFNNYSTVSNEWTGLISMYHRELMLEPFVVMIPVVAYTLLILCVNIMTKSLEKSLDKQAIY</sequence>
<keyword evidence="3 6" id="KW-0812">Transmembrane</keyword>
<dbReference type="Proteomes" id="UP000076567">
    <property type="component" value="Unassembled WGS sequence"/>
</dbReference>
<dbReference type="RefSeq" id="WP_066246048.1">
    <property type="nucleotide sequence ID" value="NZ_LRFC01000040.1"/>
</dbReference>
<dbReference type="InterPro" id="IPR035906">
    <property type="entry name" value="MetI-like_sf"/>
</dbReference>
<dbReference type="SUPFAM" id="SSF161098">
    <property type="entry name" value="MetI-like"/>
    <property type="match status" value="1"/>
</dbReference>
<dbReference type="PANTHER" id="PTHR43839:SF3">
    <property type="entry name" value="OLIGOPEPTIDE ABC TRANSPORTER, PERMEASE PROTEIN"/>
    <property type="match status" value="1"/>
</dbReference>
<dbReference type="InterPro" id="IPR000515">
    <property type="entry name" value="MetI-like"/>
</dbReference>
<gene>
    <name evidence="8" type="ORF">AWM68_15855</name>
</gene>
<feature type="transmembrane region" description="Helical" evidence="6">
    <location>
        <begin position="273"/>
        <end position="293"/>
    </location>
</feature>
<evidence type="ECO:0000256" key="1">
    <source>
        <dbReference type="ARBA" id="ARBA00004141"/>
    </source>
</evidence>
<feature type="transmembrane region" description="Helical" evidence="6">
    <location>
        <begin position="150"/>
        <end position="170"/>
    </location>
</feature>
<feature type="transmembrane region" description="Helical" evidence="6">
    <location>
        <begin position="7"/>
        <end position="29"/>
    </location>
</feature>
<keyword evidence="5 6" id="KW-0472">Membrane</keyword>
<feature type="transmembrane region" description="Helical" evidence="6">
    <location>
        <begin position="78"/>
        <end position="101"/>
    </location>
</feature>
<dbReference type="OrthoDB" id="2155652at2"/>
<dbReference type="AlphaFoldDB" id="A0A163PBN5"/>
<proteinExistence type="predicted"/>
<accession>A0A163PBN5</accession>
<name>A0A163PBN5_9BACL</name>
<evidence type="ECO:0000256" key="5">
    <source>
        <dbReference type="ARBA" id="ARBA00023136"/>
    </source>
</evidence>
<evidence type="ECO:0000313" key="9">
    <source>
        <dbReference type="Proteomes" id="UP000076567"/>
    </source>
</evidence>
<evidence type="ECO:0000313" key="8">
    <source>
        <dbReference type="EMBL" id="KZE63299.1"/>
    </source>
</evidence>
<dbReference type="CDD" id="cd06261">
    <property type="entry name" value="TM_PBP2"/>
    <property type="match status" value="1"/>
</dbReference>
<evidence type="ECO:0000259" key="7">
    <source>
        <dbReference type="Pfam" id="PF00528"/>
    </source>
</evidence>
<evidence type="ECO:0000256" key="4">
    <source>
        <dbReference type="ARBA" id="ARBA00022989"/>
    </source>
</evidence>
<organism evidence="8 9">
    <name type="scientific">Fictibacillus phosphorivorans</name>
    <dbReference type="NCBI Taxonomy" id="1221500"/>
    <lineage>
        <taxon>Bacteria</taxon>
        <taxon>Bacillati</taxon>
        <taxon>Bacillota</taxon>
        <taxon>Bacilli</taxon>
        <taxon>Bacillales</taxon>
        <taxon>Fictibacillaceae</taxon>
        <taxon>Fictibacillus</taxon>
    </lineage>
</organism>
<dbReference type="Pfam" id="PF00528">
    <property type="entry name" value="BPD_transp_1"/>
    <property type="match status" value="1"/>
</dbReference>
<dbReference type="Gene3D" id="1.10.3720.10">
    <property type="entry name" value="MetI-like"/>
    <property type="match status" value="1"/>
</dbReference>
<dbReference type="GO" id="GO:0016020">
    <property type="term" value="C:membrane"/>
    <property type="evidence" value="ECO:0007669"/>
    <property type="project" value="UniProtKB-SubCell"/>
</dbReference>
<keyword evidence="9" id="KW-1185">Reference proteome</keyword>